<sequence length="190" mass="21046">MPDADLSCAKVQRGEEPRFEMVQQETGARNIEDEAAAGAQLLPRGLQSPNNSSSSTTHHFTNVGNSSDAEFSHAKVQKGEEPRFEKVQQETAARNIEDEAAASAKDGQLFITENRRSKVEPLNCVFPPEETEGIPSSPLHSSGFLDFSEFGDFFHQPADQEKGLEHEEHNLAGNSPKRRRLDVSEENKIQ</sequence>
<proteinExistence type="predicted"/>
<feature type="compositionally biased region" description="Low complexity" evidence="1">
    <location>
        <begin position="48"/>
        <end position="62"/>
    </location>
</feature>
<dbReference type="InParanoid" id="A0A059BC39"/>
<feature type="region of interest" description="Disordered" evidence="1">
    <location>
        <begin position="150"/>
        <end position="190"/>
    </location>
</feature>
<gene>
    <name evidence="2" type="ORF">EUGRSUZ_G01057</name>
</gene>
<evidence type="ECO:0000256" key="1">
    <source>
        <dbReference type="SAM" id="MobiDB-lite"/>
    </source>
</evidence>
<feature type="compositionally biased region" description="Basic and acidic residues" evidence="1">
    <location>
        <begin position="181"/>
        <end position="190"/>
    </location>
</feature>
<feature type="compositionally biased region" description="Basic and acidic residues" evidence="1">
    <location>
        <begin position="70"/>
        <end position="88"/>
    </location>
</feature>
<feature type="region of interest" description="Disordered" evidence="1">
    <location>
        <begin position="34"/>
        <end position="109"/>
    </location>
</feature>
<protein>
    <submittedName>
        <fullName evidence="2">Uncharacterized protein</fullName>
    </submittedName>
</protein>
<feature type="compositionally biased region" description="Basic and acidic residues" evidence="1">
    <location>
        <begin position="158"/>
        <end position="170"/>
    </location>
</feature>
<evidence type="ECO:0000313" key="2">
    <source>
        <dbReference type="EMBL" id="KCW63416.1"/>
    </source>
</evidence>
<feature type="region of interest" description="Disordered" evidence="1">
    <location>
        <begin position="122"/>
        <end position="141"/>
    </location>
</feature>
<accession>A0A059BC39</accession>
<dbReference type="Gramene" id="KCW63416">
    <property type="protein sequence ID" value="KCW63416"/>
    <property type="gene ID" value="EUGRSUZ_G01057"/>
</dbReference>
<feature type="region of interest" description="Disordered" evidence="1">
    <location>
        <begin position="1"/>
        <end position="21"/>
    </location>
</feature>
<reference evidence="2" key="1">
    <citation type="submission" date="2013-07" db="EMBL/GenBank/DDBJ databases">
        <title>The genome of Eucalyptus grandis.</title>
        <authorList>
            <person name="Schmutz J."/>
            <person name="Hayes R."/>
            <person name="Myburg A."/>
            <person name="Tuskan G."/>
            <person name="Grattapaglia D."/>
            <person name="Rokhsar D.S."/>
        </authorList>
    </citation>
    <scope>NUCLEOTIDE SEQUENCE</scope>
    <source>
        <tissue evidence="2">Leaf extractions</tissue>
    </source>
</reference>
<name>A0A059BC39_EUCGR</name>
<dbReference type="EMBL" id="KK198759">
    <property type="protein sequence ID" value="KCW63416.1"/>
    <property type="molecule type" value="Genomic_DNA"/>
</dbReference>
<dbReference type="AlphaFoldDB" id="A0A059BC39"/>
<organism evidence="2">
    <name type="scientific">Eucalyptus grandis</name>
    <name type="common">Flooded gum</name>
    <dbReference type="NCBI Taxonomy" id="71139"/>
    <lineage>
        <taxon>Eukaryota</taxon>
        <taxon>Viridiplantae</taxon>
        <taxon>Streptophyta</taxon>
        <taxon>Embryophyta</taxon>
        <taxon>Tracheophyta</taxon>
        <taxon>Spermatophyta</taxon>
        <taxon>Magnoliopsida</taxon>
        <taxon>eudicotyledons</taxon>
        <taxon>Gunneridae</taxon>
        <taxon>Pentapetalae</taxon>
        <taxon>rosids</taxon>
        <taxon>malvids</taxon>
        <taxon>Myrtales</taxon>
        <taxon>Myrtaceae</taxon>
        <taxon>Myrtoideae</taxon>
        <taxon>Eucalypteae</taxon>
        <taxon>Eucalyptus</taxon>
    </lineage>
</organism>